<organism evidence="1 2">
    <name type="scientific">Rhynchophorus ferrugineus</name>
    <name type="common">Red palm weevil</name>
    <name type="synonym">Curculio ferrugineus</name>
    <dbReference type="NCBI Taxonomy" id="354439"/>
    <lineage>
        <taxon>Eukaryota</taxon>
        <taxon>Metazoa</taxon>
        <taxon>Ecdysozoa</taxon>
        <taxon>Arthropoda</taxon>
        <taxon>Hexapoda</taxon>
        <taxon>Insecta</taxon>
        <taxon>Pterygota</taxon>
        <taxon>Neoptera</taxon>
        <taxon>Endopterygota</taxon>
        <taxon>Coleoptera</taxon>
        <taxon>Polyphaga</taxon>
        <taxon>Cucujiformia</taxon>
        <taxon>Curculionidae</taxon>
        <taxon>Dryophthorinae</taxon>
        <taxon>Rhynchophorus</taxon>
    </lineage>
</organism>
<dbReference type="EMBL" id="JAACXV010000096">
    <property type="protein sequence ID" value="KAF7283593.1"/>
    <property type="molecule type" value="Genomic_DNA"/>
</dbReference>
<gene>
    <name evidence="1" type="ORF">GWI33_023350</name>
</gene>
<proteinExistence type="predicted"/>
<sequence>MEKETQVIFQSVTFPIVNFNHETAYVVFNKSPGGTLRDSIPSGLSQPSHYTGLSSNFTLSIANRIVQPLLASFSPAPVTPP</sequence>
<protein>
    <submittedName>
        <fullName evidence="1">Uncharacterized protein</fullName>
    </submittedName>
</protein>
<dbReference type="Proteomes" id="UP000625711">
    <property type="component" value="Unassembled WGS sequence"/>
</dbReference>
<reference evidence="1" key="1">
    <citation type="submission" date="2020-08" db="EMBL/GenBank/DDBJ databases">
        <title>Genome sequencing and assembly of the red palm weevil Rhynchophorus ferrugineus.</title>
        <authorList>
            <person name="Dias G.B."/>
            <person name="Bergman C.M."/>
            <person name="Manee M."/>
        </authorList>
    </citation>
    <scope>NUCLEOTIDE SEQUENCE</scope>
    <source>
        <strain evidence="1">AA-2017</strain>
        <tissue evidence="1">Whole larva</tissue>
    </source>
</reference>
<comment type="caution">
    <text evidence="1">The sequence shown here is derived from an EMBL/GenBank/DDBJ whole genome shotgun (WGS) entry which is preliminary data.</text>
</comment>
<evidence type="ECO:0000313" key="1">
    <source>
        <dbReference type="EMBL" id="KAF7283593.1"/>
    </source>
</evidence>
<accession>A0A834IR99</accession>
<evidence type="ECO:0000313" key="2">
    <source>
        <dbReference type="Proteomes" id="UP000625711"/>
    </source>
</evidence>
<dbReference type="AlphaFoldDB" id="A0A834IR99"/>
<keyword evidence="2" id="KW-1185">Reference proteome</keyword>
<name>A0A834IR99_RHYFE</name>